<comment type="caution">
    <text evidence="9">The sequence shown here is derived from an EMBL/GenBank/DDBJ whole genome shotgun (WGS) entry which is preliminary data.</text>
</comment>
<dbReference type="Gene3D" id="2.40.50.100">
    <property type="match status" value="1"/>
</dbReference>
<evidence type="ECO:0000259" key="8">
    <source>
        <dbReference type="Pfam" id="PF25997"/>
    </source>
</evidence>
<dbReference type="InterPro" id="IPR058635">
    <property type="entry name" value="BSH_YhbJ"/>
</dbReference>
<dbReference type="EMBL" id="JACEIP010000002">
    <property type="protein sequence ID" value="MBA4541648.1"/>
    <property type="molecule type" value="Genomic_DNA"/>
</dbReference>
<keyword evidence="3 6" id="KW-0812">Transmembrane</keyword>
<dbReference type="SUPFAM" id="SSF51230">
    <property type="entry name" value="Single hybrid motif"/>
    <property type="match status" value="1"/>
</dbReference>
<dbReference type="PANTHER" id="PTHR30386:SF26">
    <property type="entry name" value="TRANSPORT PROTEIN COMB"/>
    <property type="match status" value="1"/>
</dbReference>
<proteinExistence type="inferred from homology"/>
<comment type="subcellular location">
    <subcellularLocation>
        <location evidence="1">Membrane</location>
        <topology evidence="1">Single-pass membrane protein</topology>
    </subcellularLocation>
</comment>
<feature type="domain" description="p-hydroxybenzoic acid efflux pump subunit AaeA-like beta-barrel" evidence="7">
    <location>
        <begin position="120"/>
        <end position="210"/>
    </location>
</feature>
<dbReference type="GO" id="GO:0016020">
    <property type="term" value="C:membrane"/>
    <property type="evidence" value="ECO:0007669"/>
    <property type="project" value="UniProtKB-SubCell"/>
</dbReference>
<evidence type="ECO:0000313" key="10">
    <source>
        <dbReference type="Proteomes" id="UP000530514"/>
    </source>
</evidence>
<evidence type="ECO:0000256" key="3">
    <source>
        <dbReference type="ARBA" id="ARBA00022692"/>
    </source>
</evidence>
<dbReference type="PANTHER" id="PTHR30386">
    <property type="entry name" value="MEMBRANE FUSION SUBUNIT OF EMRAB-TOLC MULTIDRUG EFFLUX PUMP"/>
    <property type="match status" value="1"/>
</dbReference>
<dbReference type="CDD" id="cd06849">
    <property type="entry name" value="lipoyl_domain"/>
    <property type="match status" value="1"/>
</dbReference>
<dbReference type="RefSeq" id="WP_033101059.1">
    <property type="nucleotide sequence ID" value="NZ_JACEIP010000002.1"/>
</dbReference>
<keyword evidence="4 6" id="KW-1133">Transmembrane helix</keyword>
<evidence type="ECO:0000256" key="4">
    <source>
        <dbReference type="ARBA" id="ARBA00022989"/>
    </source>
</evidence>
<keyword evidence="10" id="KW-1185">Reference proteome</keyword>
<dbReference type="Gene3D" id="2.40.30.170">
    <property type="match status" value="1"/>
</dbReference>
<dbReference type="Pfam" id="PF25963">
    <property type="entry name" value="Beta-barrel_AAEA"/>
    <property type="match status" value="1"/>
</dbReference>
<feature type="domain" description="YhbJ barrel-sandwich hybrid" evidence="8">
    <location>
        <begin position="45"/>
        <end position="116"/>
    </location>
</feature>
<evidence type="ECO:0000313" key="9">
    <source>
        <dbReference type="EMBL" id="MBA4541648.1"/>
    </source>
</evidence>
<dbReference type="Pfam" id="PF25997">
    <property type="entry name" value="BSH_YhbJ"/>
    <property type="match status" value="1"/>
</dbReference>
<organism evidence="9 10">
    <name type="scientific">Thermoactinomyces daqus</name>
    <dbReference type="NCBI Taxonomy" id="1329516"/>
    <lineage>
        <taxon>Bacteria</taxon>
        <taxon>Bacillati</taxon>
        <taxon>Bacillota</taxon>
        <taxon>Bacilli</taxon>
        <taxon>Bacillales</taxon>
        <taxon>Thermoactinomycetaceae</taxon>
        <taxon>Thermoactinomyces</taxon>
    </lineage>
</organism>
<dbReference type="InterPro" id="IPR050739">
    <property type="entry name" value="MFP"/>
</dbReference>
<gene>
    <name evidence="9" type="ORF">H1164_01840</name>
</gene>
<comment type="similarity">
    <text evidence="2">Belongs to the membrane fusion protein (MFP) (TC 8.A.1) family.</text>
</comment>
<reference evidence="9 10" key="1">
    <citation type="submission" date="2020-07" db="EMBL/GenBank/DDBJ databases">
        <authorList>
            <person name="Feng H."/>
        </authorList>
    </citation>
    <scope>NUCLEOTIDE SEQUENCE [LARGE SCALE GENOMIC DNA]</scope>
    <source>
        <strain evidence="10">s-11</strain>
    </source>
</reference>
<accession>A0A7W2AHA5</accession>
<evidence type="ECO:0000256" key="6">
    <source>
        <dbReference type="SAM" id="Phobius"/>
    </source>
</evidence>
<evidence type="ECO:0000256" key="2">
    <source>
        <dbReference type="ARBA" id="ARBA00009477"/>
    </source>
</evidence>
<evidence type="ECO:0000259" key="7">
    <source>
        <dbReference type="Pfam" id="PF25963"/>
    </source>
</evidence>
<name>A0A7W2AHA5_9BACL</name>
<evidence type="ECO:0000256" key="5">
    <source>
        <dbReference type="ARBA" id="ARBA00023136"/>
    </source>
</evidence>
<keyword evidence="5 6" id="KW-0472">Membrane</keyword>
<dbReference type="OrthoDB" id="9811754at2"/>
<evidence type="ECO:0000256" key="1">
    <source>
        <dbReference type="ARBA" id="ARBA00004167"/>
    </source>
</evidence>
<dbReference type="AlphaFoldDB" id="A0A7W2AHA5"/>
<dbReference type="InterPro" id="IPR058634">
    <property type="entry name" value="AaeA-lik-b-barrel"/>
</dbReference>
<feature type="transmembrane region" description="Helical" evidence="6">
    <location>
        <begin position="7"/>
        <end position="28"/>
    </location>
</feature>
<dbReference type="InterPro" id="IPR011053">
    <property type="entry name" value="Single_hybrid_motif"/>
</dbReference>
<dbReference type="GO" id="GO:0055085">
    <property type="term" value="P:transmembrane transport"/>
    <property type="evidence" value="ECO:0007669"/>
    <property type="project" value="InterPro"/>
</dbReference>
<dbReference type="Proteomes" id="UP000530514">
    <property type="component" value="Unassembled WGS sequence"/>
</dbReference>
<sequence>MKTGKLLLINAVIFIIIVGLGIGGYYYYYNETNFIQTDDAKVMGDIVPVAADSAGKLTEWKVNEGDQVTKGQALGKVNIGSNTVDIQAPIDGTIVQNKGLVGQMVAPGQALADVVDFSKLYILANVEETEIKDISVGQEVDITVDANSDTRIKGKVEQIGQATNSVFSLIPQNNASGDYTKVVQRIPVKISMDNYPDGLVPGMNAEVKIHK</sequence>
<protein>
    <submittedName>
        <fullName evidence="9">Efflux RND transporter periplasmic adaptor subunit</fullName>
    </submittedName>
</protein>